<dbReference type="EMBL" id="JACJVO010000052">
    <property type="protein sequence ID" value="MBB6735669.1"/>
    <property type="molecule type" value="Genomic_DNA"/>
</dbReference>
<organism evidence="5 6">
    <name type="scientific">Cohnella zeiphila</name>
    <dbReference type="NCBI Taxonomy" id="2761120"/>
    <lineage>
        <taxon>Bacteria</taxon>
        <taxon>Bacillati</taxon>
        <taxon>Bacillota</taxon>
        <taxon>Bacilli</taxon>
        <taxon>Bacillales</taxon>
        <taxon>Paenibacillaceae</taxon>
        <taxon>Cohnella</taxon>
    </lineage>
</organism>
<dbReference type="InterPro" id="IPR006638">
    <property type="entry name" value="Elp3/MiaA/NifB-like_rSAM"/>
</dbReference>
<dbReference type="GO" id="GO:0046872">
    <property type="term" value="F:metal ion binding"/>
    <property type="evidence" value="ECO:0007669"/>
    <property type="project" value="UniProtKB-KW"/>
</dbReference>
<dbReference type="GO" id="GO:0003824">
    <property type="term" value="F:catalytic activity"/>
    <property type="evidence" value="ECO:0007669"/>
    <property type="project" value="InterPro"/>
</dbReference>
<gene>
    <name evidence="5" type="ORF">H7C18_32635</name>
</gene>
<feature type="domain" description="Radical SAM core" evidence="4">
    <location>
        <begin position="21"/>
        <end position="252"/>
    </location>
</feature>
<dbReference type="GO" id="GO:0051536">
    <property type="term" value="F:iron-sulfur cluster binding"/>
    <property type="evidence" value="ECO:0007669"/>
    <property type="project" value="UniProtKB-KW"/>
</dbReference>
<keyword evidence="2" id="KW-0408">Iron</keyword>
<dbReference type="CDD" id="cd01335">
    <property type="entry name" value="Radical_SAM"/>
    <property type="match status" value="1"/>
</dbReference>
<dbReference type="PANTHER" id="PTHR43432">
    <property type="entry name" value="SLR0285 PROTEIN"/>
    <property type="match status" value="1"/>
</dbReference>
<evidence type="ECO:0000259" key="4">
    <source>
        <dbReference type="PROSITE" id="PS51918"/>
    </source>
</evidence>
<keyword evidence="6" id="KW-1185">Reference proteome</keyword>
<dbReference type="PROSITE" id="PS51918">
    <property type="entry name" value="RADICAL_SAM"/>
    <property type="match status" value="1"/>
</dbReference>
<dbReference type="SMART" id="SM00729">
    <property type="entry name" value="Elp3"/>
    <property type="match status" value="1"/>
</dbReference>
<sequence>MTRVELFEKTPKSLLNKGTGFLTDYTHTLNPYAGCAFGCSYCYVRRMPVATFRQKEWGTWVDLKRGAAELLRRELRAARAKGRVTIFMSSSTDPYQPAEHKERITRSLLEVMAEEPPDFLLVQTRSPLVTRDIDLLLRLGERARVSLTVETDREDVRKRFAPAAPPIAARLNALERLREAGVPTQAAVAPLLPSSEDFPRKLLPLADRVVLDDYYLGDGSGGRRSRSLGVERLYEEDERAQWYDPSAIRAIRERFAAVFPEDRLFVSQAGFAPGP</sequence>
<dbReference type="SFLD" id="SFLDG01084">
    <property type="entry name" value="Uncharacterised_Radical_SAM_Su"/>
    <property type="match status" value="1"/>
</dbReference>
<dbReference type="SFLD" id="SFLDS00029">
    <property type="entry name" value="Radical_SAM"/>
    <property type="match status" value="1"/>
</dbReference>
<evidence type="ECO:0000313" key="5">
    <source>
        <dbReference type="EMBL" id="MBB6735669.1"/>
    </source>
</evidence>
<dbReference type="Proteomes" id="UP000564644">
    <property type="component" value="Unassembled WGS sequence"/>
</dbReference>
<keyword evidence="1" id="KW-0479">Metal-binding</keyword>
<keyword evidence="3" id="KW-0411">Iron-sulfur</keyword>
<accession>A0A7X0VYS7</accession>
<dbReference type="AlphaFoldDB" id="A0A7X0VYS7"/>
<dbReference type="SUPFAM" id="SSF102114">
    <property type="entry name" value="Radical SAM enzymes"/>
    <property type="match status" value="1"/>
</dbReference>
<evidence type="ECO:0000256" key="2">
    <source>
        <dbReference type="ARBA" id="ARBA00023004"/>
    </source>
</evidence>
<dbReference type="InterPro" id="IPR007197">
    <property type="entry name" value="rSAM"/>
</dbReference>
<dbReference type="InterPro" id="IPR040086">
    <property type="entry name" value="MJ0683-like"/>
</dbReference>
<dbReference type="Pfam" id="PF04055">
    <property type="entry name" value="Radical_SAM"/>
    <property type="match status" value="1"/>
</dbReference>
<dbReference type="RefSeq" id="WP_185133321.1">
    <property type="nucleotide sequence ID" value="NZ_JACJVO010000052.1"/>
</dbReference>
<dbReference type="PANTHER" id="PTHR43432:SF3">
    <property type="entry name" value="SLR0285 PROTEIN"/>
    <property type="match status" value="1"/>
</dbReference>
<reference evidence="5 6" key="1">
    <citation type="submission" date="2020-08" db="EMBL/GenBank/DDBJ databases">
        <title>Cohnella phylogeny.</title>
        <authorList>
            <person name="Dunlap C."/>
        </authorList>
    </citation>
    <scope>NUCLEOTIDE SEQUENCE [LARGE SCALE GENOMIC DNA]</scope>
    <source>
        <strain evidence="5 6">CBP 2801</strain>
    </source>
</reference>
<evidence type="ECO:0000256" key="1">
    <source>
        <dbReference type="ARBA" id="ARBA00022723"/>
    </source>
</evidence>
<dbReference type="InterPro" id="IPR058240">
    <property type="entry name" value="rSAM_sf"/>
</dbReference>
<name>A0A7X0VYS7_9BACL</name>
<dbReference type="Gene3D" id="3.80.30.30">
    <property type="match status" value="1"/>
</dbReference>
<proteinExistence type="predicted"/>
<evidence type="ECO:0000256" key="3">
    <source>
        <dbReference type="ARBA" id="ARBA00023014"/>
    </source>
</evidence>
<evidence type="ECO:0000313" key="6">
    <source>
        <dbReference type="Proteomes" id="UP000564644"/>
    </source>
</evidence>
<comment type="caution">
    <text evidence="5">The sequence shown here is derived from an EMBL/GenBank/DDBJ whole genome shotgun (WGS) entry which is preliminary data.</text>
</comment>
<protein>
    <submittedName>
        <fullName evidence="5">Radical SAM protein</fullName>
    </submittedName>
</protein>